<dbReference type="AlphaFoldDB" id="A0A4P7QFY4"/>
<name>A0A4P7QFY4_9CORY</name>
<dbReference type="InterPro" id="IPR027417">
    <property type="entry name" value="P-loop_NTPase"/>
</dbReference>
<dbReference type="Proteomes" id="UP000296352">
    <property type="component" value="Chromosome"/>
</dbReference>
<accession>A0A4P7QFY4</accession>
<dbReference type="GO" id="GO:0006260">
    <property type="term" value="P:DNA replication"/>
    <property type="evidence" value="ECO:0007669"/>
    <property type="project" value="TreeGrafter"/>
</dbReference>
<protein>
    <submittedName>
        <fullName evidence="2">Transposase</fullName>
    </submittedName>
</protein>
<evidence type="ECO:0000313" key="2">
    <source>
        <dbReference type="EMBL" id="QCB28642.1"/>
    </source>
</evidence>
<dbReference type="OrthoDB" id="9776217at2"/>
<dbReference type="PIRSF" id="PIRSF003073">
    <property type="entry name" value="DNAC_TnpB_IstB"/>
    <property type="match status" value="1"/>
</dbReference>
<organism evidence="2 3">
    <name type="scientific">Corynebacterium endometrii</name>
    <dbReference type="NCBI Taxonomy" id="2488819"/>
    <lineage>
        <taxon>Bacteria</taxon>
        <taxon>Bacillati</taxon>
        <taxon>Actinomycetota</taxon>
        <taxon>Actinomycetes</taxon>
        <taxon>Mycobacteriales</taxon>
        <taxon>Corynebacteriaceae</taxon>
        <taxon>Corynebacterium</taxon>
    </lineage>
</organism>
<dbReference type="RefSeq" id="WP_136141354.1">
    <property type="nucleotide sequence ID" value="NZ_CP039247.1"/>
</dbReference>
<evidence type="ECO:0000259" key="1">
    <source>
        <dbReference type="Pfam" id="PF01695"/>
    </source>
</evidence>
<reference evidence="2 3" key="1">
    <citation type="submission" date="2019-04" db="EMBL/GenBank/DDBJ databases">
        <title>Corynebacterium endometrii sp. nov., isolated from the uterus of a cow with endometritis.</title>
        <authorList>
            <person name="Ballas P."/>
            <person name="Ruckert C."/>
            <person name="Wagener K."/>
            <person name="Drillich M."/>
            <person name="Kaempfer P."/>
            <person name="Busse H.-J."/>
            <person name="Ehling-Schulz M."/>
        </authorList>
    </citation>
    <scope>NUCLEOTIDE SEQUENCE [LARGE SCALE GENOMIC DNA]</scope>
    <source>
        <strain evidence="2 3">LMM-1653</strain>
    </source>
</reference>
<dbReference type="InterPro" id="IPR002611">
    <property type="entry name" value="IstB_ATP-bd"/>
</dbReference>
<dbReference type="InterPro" id="IPR028350">
    <property type="entry name" value="DNAC/IstB-like"/>
</dbReference>
<dbReference type="PANTHER" id="PTHR30050:SF4">
    <property type="entry name" value="ATP-BINDING PROTEIN RV3427C IN INSERTION SEQUENCE-RELATED"/>
    <property type="match status" value="1"/>
</dbReference>
<dbReference type="GO" id="GO:0005524">
    <property type="term" value="F:ATP binding"/>
    <property type="evidence" value="ECO:0007669"/>
    <property type="project" value="InterPro"/>
</dbReference>
<gene>
    <name evidence="2" type="ORF">CENDO_06840</name>
</gene>
<dbReference type="PANTHER" id="PTHR30050">
    <property type="entry name" value="CHROMOSOMAL REPLICATION INITIATOR PROTEIN DNAA"/>
    <property type="match status" value="1"/>
</dbReference>
<sequence>MTITIPEDISADLRMLRMTGFAAHFYNEINADTEALATPEELFYNAVKAATAERKANRVAKAIKNAGFPYPQATITDLIDVEERKLNVNKLRRLTRQNWRQDSANVQLRAVSGTGKTYLACLIGVAACQNGHSVTYARFDKLLAQLAQHDVTSLEYQTMMSELVNVDLLILDDFMTTPIDARGQSDLSTIVFDRHERLPMIIISQSTASFWRKRMPDAVNGDSIVNRLATGYTVQLNDYDVRKKVSQDALDDELANG</sequence>
<proteinExistence type="predicted"/>
<dbReference type="KEGG" id="cee:CENDO_06840"/>
<dbReference type="Pfam" id="PF01695">
    <property type="entry name" value="IstB_IS21"/>
    <property type="match status" value="1"/>
</dbReference>
<evidence type="ECO:0000313" key="3">
    <source>
        <dbReference type="Proteomes" id="UP000296352"/>
    </source>
</evidence>
<dbReference type="SUPFAM" id="SSF52540">
    <property type="entry name" value="P-loop containing nucleoside triphosphate hydrolases"/>
    <property type="match status" value="1"/>
</dbReference>
<dbReference type="EMBL" id="CP039247">
    <property type="protein sequence ID" value="QCB28642.1"/>
    <property type="molecule type" value="Genomic_DNA"/>
</dbReference>
<feature type="domain" description="IstB-like ATP-binding" evidence="1">
    <location>
        <begin position="12"/>
        <end position="247"/>
    </location>
</feature>
<keyword evidence="3" id="KW-1185">Reference proteome</keyword>
<dbReference type="Gene3D" id="3.40.50.300">
    <property type="entry name" value="P-loop containing nucleotide triphosphate hydrolases"/>
    <property type="match status" value="1"/>
</dbReference>